<name>A0ABR2EK57_9ROSI</name>
<protein>
    <submittedName>
        <fullName evidence="4">Uncharacterized protein</fullName>
    </submittedName>
</protein>
<evidence type="ECO:0000256" key="1">
    <source>
        <dbReference type="ARBA" id="ARBA00009995"/>
    </source>
</evidence>
<gene>
    <name evidence="4" type="ORF">V6N12_010458</name>
</gene>
<proteinExistence type="inferred from homology"/>
<dbReference type="InterPro" id="IPR002213">
    <property type="entry name" value="UDP_glucos_trans"/>
</dbReference>
<sequence length="442" mass="49183">MEKQGKSGHLVLVTVPFQGHITPMLQLATILRSKGFSITVVHPELNSPNPSDHPEITFVSIPDQLTKSQLSDTDVASLTLILNRNCAAPLQHCINKILRSYGHIAAVVYDTLMFCAQTIADNLRLPGITLRTCSATTLLFFPVFPQLDEKDFISEIESPELQVLQLQRFRSLLSQSPTEATMETRVAFTKAVGRSSAIIVNSMEFLEQEALSKVKEYFPAPIFTIGPFHKLAPMVCSSLLAEDDKCISWLDKQSPKSVIYVSFGSIASIDRRELMETAWGLANSKEPFLWVVRPGLVRGSEWNELLPNGFRESVGERGCIVKWAPQKQVLAHVSVGGFWSHGGWNSTIESICEGLPMICKPFFGDQHVNSSYICKVWKIGLELHELERGNIEKTIKRLMVDVEGNEIRKRAMDLKEKAALSLIEGCSSICSLHDLTNQISSA</sequence>
<evidence type="ECO:0000313" key="4">
    <source>
        <dbReference type="EMBL" id="KAK8562375.1"/>
    </source>
</evidence>
<dbReference type="SUPFAM" id="SSF53756">
    <property type="entry name" value="UDP-Glycosyltransferase/glycogen phosphorylase"/>
    <property type="match status" value="1"/>
</dbReference>
<keyword evidence="2" id="KW-0328">Glycosyltransferase</keyword>
<comment type="caution">
    <text evidence="4">The sequence shown here is derived from an EMBL/GenBank/DDBJ whole genome shotgun (WGS) entry which is preliminary data.</text>
</comment>
<keyword evidence="3" id="KW-0808">Transferase</keyword>
<dbReference type="PANTHER" id="PTHR11926">
    <property type="entry name" value="GLUCOSYL/GLUCURONOSYL TRANSFERASES"/>
    <property type="match status" value="1"/>
</dbReference>
<organism evidence="4 5">
    <name type="scientific">Hibiscus sabdariffa</name>
    <name type="common">roselle</name>
    <dbReference type="NCBI Taxonomy" id="183260"/>
    <lineage>
        <taxon>Eukaryota</taxon>
        <taxon>Viridiplantae</taxon>
        <taxon>Streptophyta</taxon>
        <taxon>Embryophyta</taxon>
        <taxon>Tracheophyta</taxon>
        <taxon>Spermatophyta</taxon>
        <taxon>Magnoliopsida</taxon>
        <taxon>eudicotyledons</taxon>
        <taxon>Gunneridae</taxon>
        <taxon>Pentapetalae</taxon>
        <taxon>rosids</taxon>
        <taxon>malvids</taxon>
        <taxon>Malvales</taxon>
        <taxon>Malvaceae</taxon>
        <taxon>Malvoideae</taxon>
        <taxon>Hibiscus</taxon>
    </lineage>
</organism>
<dbReference type="Proteomes" id="UP001472677">
    <property type="component" value="Unassembled WGS sequence"/>
</dbReference>
<dbReference type="Gene3D" id="3.40.50.2000">
    <property type="entry name" value="Glycogen Phosphorylase B"/>
    <property type="match status" value="2"/>
</dbReference>
<evidence type="ECO:0000256" key="2">
    <source>
        <dbReference type="ARBA" id="ARBA00022676"/>
    </source>
</evidence>
<dbReference type="CDD" id="cd03784">
    <property type="entry name" value="GT1_Gtf-like"/>
    <property type="match status" value="1"/>
</dbReference>
<evidence type="ECO:0000256" key="3">
    <source>
        <dbReference type="ARBA" id="ARBA00022679"/>
    </source>
</evidence>
<dbReference type="EMBL" id="JBBPBM010000012">
    <property type="protein sequence ID" value="KAK8562375.1"/>
    <property type="molecule type" value="Genomic_DNA"/>
</dbReference>
<dbReference type="Pfam" id="PF00201">
    <property type="entry name" value="UDPGT"/>
    <property type="match status" value="1"/>
</dbReference>
<accession>A0ABR2EK57</accession>
<evidence type="ECO:0000313" key="5">
    <source>
        <dbReference type="Proteomes" id="UP001472677"/>
    </source>
</evidence>
<comment type="similarity">
    <text evidence="1">Belongs to the UDP-glycosyltransferase family.</text>
</comment>
<keyword evidence="5" id="KW-1185">Reference proteome</keyword>
<dbReference type="PANTHER" id="PTHR11926:SF1047">
    <property type="entry name" value="UDP-GLUCOSE IRIDOID GLUCOSYLTRANSFERASE-LIKE ISOFORM X1"/>
    <property type="match status" value="1"/>
</dbReference>
<reference evidence="4 5" key="1">
    <citation type="journal article" date="2024" name="G3 (Bethesda)">
        <title>Genome assembly of Hibiscus sabdariffa L. provides insights into metabolisms of medicinal natural products.</title>
        <authorList>
            <person name="Kim T."/>
        </authorList>
    </citation>
    <scope>NUCLEOTIDE SEQUENCE [LARGE SCALE GENOMIC DNA]</scope>
    <source>
        <strain evidence="4">TK-2024</strain>
        <tissue evidence="4">Old leaves</tissue>
    </source>
</reference>